<gene>
    <name evidence="1" type="ORF">NP493_861g00044</name>
</gene>
<comment type="caution">
    <text evidence="1">The sequence shown here is derived from an EMBL/GenBank/DDBJ whole genome shotgun (WGS) entry which is preliminary data.</text>
</comment>
<protein>
    <submittedName>
        <fullName evidence="1">Uncharacterized protein</fullName>
    </submittedName>
</protein>
<evidence type="ECO:0000313" key="2">
    <source>
        <dbReference type="Proteomes" id="UP001209878"/>
    </source>
</evidence>
<evidence type="ECO:0000313" key="1">
    <source>
        <dbReference type="EMBL" id="KAK2173634.1"/>
    </source>
</evidence>
<organism evidence="1 2">
    <name type="scientific">Ridgeia piscesae</name>
    <name type="common">Tubeworm</name>
    <dbReference type="NCBI Taxonomy" id="27915"/>
    <lineage>
        <taxon>Eukaryota</taxon>
        <taxon>Metazoa</taxon>
        <taxon>Spiralia</taxon>
        <taxon>Lophotrochozoa</taxon>
        <taxon>Annelida</taxon>
        <taxon>Polychaeta</taxon>
        <taxon>Sedentaria</taxon>
        <taxon>Canalipalpata</taxon>
        <taxon>Sabellida</taxon>
        <taxon>Siboglinidae</taxon>
        <taxon>Ridgeia</taxon>
    </lineage>
</organism>
<reference evidence="1" key="1">
    <citation type="journal article" date="2023" name="Mol. Biol. Evol.">
        <title>Third-Generation Sequencing Reveals the Adaptive Role of the Epigenome in Three Deep-Sea Polychaetes.</title>
        <authorList>
            <person name="Perez M."/>
            <person name="Aroh O."/>
            <person name="Sun Y."/>
            <person name="Lan Y."/>
            <person name="Juniper S.K."/>
            <person name="Young C.R."/>
            <person name="Angers B."/>
            <person name="Qian P.Y."/>
        </authorList>
    </citation>
    <scope>NUCLEOTIDE SEQUENCE</scope>
    <source>
        <strain evidence="1">R07B-5</strain>
    </source>
</reference>
<proteinExistence type="predicted"/>
<dbReference type="Proteomes" id="UP001209878">
    <property type="component" value="Unassembled WGS sequence"/>
</dbReference>
<dbReference type="EMBL" id="JAODUO010000861">
    <property type="protein sequence ID" value="KAK2173634.1"/>
    <property type="molecule type" value="Genomic_DNA"/>
</dbReference>
<dbReference type="AlphaFoldDB" id="A0AAD9NNI3"/>
<name>A0AAD9NNI3_RIDPI</name>
<accession>A0AAD9NNI3</accession>
<sequence>MAAFFMFRGILICETTILRRQYYNSMYTLHMHFASLNYMTVNFLQWHFDARKLHHQRSIPIPRMPPAAPTHLYYKSPLPSDTHNLQILYTSPSFLEILTVLTMTDRQN</sequence>
<keyword evidence="2" id="KW-1185">Reference proteome</keyword>